<proteinExistence type="predicted"/>
<dbReference type="InterPro" id="IPR048792">
    <property type="entry name" value="CarD_C"/>
</dbReference>
<dbReference type="SUPFAM" id="SSF141259">
    <property type="entry name" value="CarD-like"/>
    <property type="match status" value="1"/>
</dbReference>
<dbReference type="InterPro" id="IPR052531">
    <property type="entry name" value="CarD-like_regulator"/>
</dbReference>
<evidence type="ECO:0000313" key="2">
    <source>
        <dbReference type="EMBL" id="CRZ35006.1"/>
    </source>
</evidence>
<dbReference type="EMBL" id="CVTD020000018">
    <property type="protein sequence ID" value="CRZ35006.1"/>
    <property type="molecule type" value="Genomic_DNA"/>
</dbReference>
<gene>
    <name evidence="2" type="ORF">HHT355_1806</name>
</gene>
<reference evidence="2 3" key="1">
    <citation type="submission" date="2015-06" db="EMBL/GenBank/DDBJ databases">
        <authorList>
            <person name="Wibberg Daniel"/>
        </authorList>
    </citation>
    <scope>NUCLEOTIDE SEQUENCE [LARGE SCALE GENOMIC DNA]</scope>
    <source>
        <strain evidence="2 3">T3/55T</strain>
    </source>
</reference>
<dbReference type="OrthoDB" id="9786074at2"/>
<dbReference type="PANTHER" id="PTHR38447">
    <property type="entry name" value="TRANSCRIPTION FACTOR YDEB-RELATED"/>
    <property type="match status" value="1"/>
</dbReference>
<feature type="domain" description="CarD-like/TRCF RNAP-interacting" evidence="1">
    <location>
        <begin position="1"/>
        <end position="113"/>
    </location>
</feature>
<keyword evidence="3" id="KW-1185">Reference proteome</keyword>
<sequence>MFEIGEYIVYGNHGVCRVEDIGSLDISGMDKSRKCYTLQPVFSKASTLYTPVDNDKVLMRRVMSNEEALDLMEQIPDIPLLWIENDKQREEVYKEALRSHDYTDWVKMIKTLYARRQERMSQGKKMTYTDEKYLNIAKNCLFGELAIALDMDKDKVEDLINERLEQINLV</sequence>
<dbReference type="Pfam" id="PF21095">
    <property type="entry name" value="CarD_C"/>
    <property type="match status" value="1"/>
</dbReference>
<dbReference type="Gene3D" id="1.20.58.1290">
    <property type="entry name" value="CarD-like, C-terminal domain"/>
    <property type="match status" value="1"/>
</dbReference>
<name>A0A0H5SJR8_HERHM</name>
<evidence type="ECO:0000259" key="1">
    <source>
        <dbReference type="SMART" id="SM01058"/>
    </source>
</evidence>
<dbReference type="InterPro" id="IPR003711">
    <property type="entry name" value="CarD-like/TRCF_RID"/>
</dbReference>
<dbReference type="PANTHER" id="PTHR38447:SF1">
    <property type="entry name" value="RNA POLYMERASE-BINDING TRANSCRIPTION FACTOR CARD"/>
    <property type="match status" value="1"/>
</dbReference>
<dbReference type="InterPro" id="IPR036101">
    <property type="entry name" value="CarD-like/TRCF_RID_sf"/>
</dbReference>
<evidence type="ECO:0000313" key="3">
    <source>
        <dbReference type="Proteomes" id="UP000236497"/>
    </source>
</evidence>
<protein>
    <recommendedName>
        <fullName evidence="1">CarD-like/TRCF RNAP-interacting domain-containing protein</fullName>
    </recommendedName>
</protein>
<organism evidence="2 3">
    <name type="scientific">Herbinix hemicellulosilytica</name>
    <dbReference type="NCBI Taxonomy" id="1564487"/>
    <lineage>
        <taxon>Bacteria</taxon>
        <taxon>Bacillati</taxon>
        <taxon>Bacillota</taxon>
        <taxon>Clostridia</taxon>
        <taxon>Lachnospirales</taxon>
        <taxon>Lachnospiraceae</taxon>
        <taxon>Herbinix</taxon>
    </lineage>
</organism>
<dbReference type="RefSeq" id="WP_103203108.1">
    <property type="nucleotide sequence ID" value="NZ_CVTD020000018.1"/>
</dbReference>
<dbReference type="Proteomes" id="UP000236497">
    <property type="component" value="Unassembled WGS sequence"/>
</dbReference>
<dbReference type="Pfam" id="PF02559">
    <property type="entry name" value="CarD_TRCF_RID"/>
    <property type="match status" value="1"/>
</dbReference>
<dbReference type="SMART" id="SM01058">
    <property type="entry name" value="CarD_TRCF"/>
    <property type="match status" value="1"/>
</dbReference>
<dbReference type="AlphaFoldDB" id="A0A0H5SJR8"/>
<dbReference type="GO" id="GO:0009303">
    <property type="term" value="P:rRNA transcription"/>
    <property type="evidence" value="ECO:0007669"/>
    <property type="project" value="TreeGrafter"/>
</dbReference>
<accession>A0A0H5SJR8</accession>
<dbReference type="InterPro" id="IPR042215">
    <property type="entry name" value="CarD-like_C"/>
</dbReference>
<dbReference type="Gene3D" id="2.40.10.170">
    <property type="match status" value="1"/>
</dbReference>